<dbReference type="PANTHER" id="PTHR43155">
    <property type="entry name" value="CYCLIC DI-GMP PHOSPHODIESTERASE PA4108-RELATED"/>
    <property type="match status" value="1"/>
</dbReference>
<dbReference type="PANTHER" id="PTHR43155:SF2">
    <property type="entry name" value="CYCLIC DI-GMP PHOSPHODIESTERASE PA4108"/>
    <property type="match status" value="1"/>
</dbReference>
<accession>A0A1T5APQ8</accession>
<evidence type="ECO:0000313" key="3">
    <source>
        <dbReference type="EMBL" id="SKB37041.1"/>
    </source>
</evidence>
<name>A0A1T5APQ8_9FIRM</name>
<sequence length="361" mass="40990">MDKYTIVADKLGKVCDGSGKYMKVSIKELEKGMIIDSDIFSKKGALLLYKGFKIENPDLVAIVLHRNGIDEILVKNEVPSEVVKVVESEDVKQRIAHEVRLFKEEFAQIMNEVKEDVKRFEETNDISEIKDLDKGLELAHEYENSIFTLFQMIEKIKLENQDDYAQIVETSLLAYSIGKWLYLSEKELKEISETALLSQIMEYAHFDFNQDPASVKGANSVSADILKAAFQIQERMDGSGYPKGLTRTQIHPYAKVIAVADVFQNLTTGGELAEKLSVFEAVRIMEREYITKLDVKSLYVFLHRVGSKFIGSSVRLSDGTVGEIVFVPENEVSMPYIKLEDGHVVNLQSPEYKDKHIVEIF</sequence>
<reference evidence="4" key="1">
    <citation type="submission" date="2017-02" db="EMBL/GenBank/DDBJ databases">
        <authorList>
            <person name="Varghese N."/>
            <person name="Submissions S."/>
        </authorList>
    </citation>
    <scope>NUCLEOTIDE SEQUENCE [LARGE SCALE GENOMIC DNA]</scope>
    <source>
        <strain evidence="4">ATCC 35199</strain>
    </source>
</reference>
<dbReference type="Pfam" id="PF13487">
    <property type="entry name" value="HD_5"/>
    <property type="match status" value="1"/>
</dbReference>
<feature type="domain" description="HD-GYP" evidence="2">
    <location>
        <begin position="112"/>
        <end position="318"/>
    </location>
</feature>
<evidence type="ECO:0000259" key="2">
    <source>
        <dbReference type="PROSITE" id="PS51832"/>
    </source>
</evidence>
<gene>
    <name evidence="3" type="ORF">SAMN02745120_1095</name>
</gene>
<dbReference type="CDD" id="cd00077">
    <property type="entry name" value="HDc"/>
    <property type="match status" value="1"/>
</dbReference>
<keyword evidence="4" id="KW-1185">Reference proteome</keyword>
<dbReference type="Proteomes" id="UP000243406">
    <property type="component" value="Unassembled WGS sequence"/>
</dbReference>
<dbReference type="PROSITE" id="PS51832">
    <property type="entry name" value="HD_GYP"/>
    <property type="match status" value="1"/>
</dbReference>
<feature type="coiled-coil region" evidence="1">
    <location>
        <begin position="103"/>
        <end position="130"/>
    </location>
</feature>
<protein>
    <submittedName>
        <fullName evidence="3">HD-GYP domain, c-di-GMP phosphodiesterase class II (Or its inactivated variant)</fullName>
    </submittedName>
</protein>
<dbReference type="SUPFAM" id="SSF109604">
    <property type="entry name" value="HD-domain/PDEase-like"/>
    <property type="match status" value="1"/>
</dbReference>
<dbReference type="Gene3D" id="1.10.3210.10">
    <property type="entry name" value="Hypothetical protein af1432"/>
    <property type="match status" value="2"/>
</dbReference>
<keyword evidence="1" id="KW-0175">Coiled coil</keyword>
<dbReference type="InterPro" id="IPR003607">
    <property type="entry name" value="HD/PDEase_dom"/>
</dbReference>
<dbReference type="EMBL" id="FUYN01000002">
    <property type="protein sequence ID" value="SKB37041.1"/>
    <property type="molecule type" value="Genomic_DNA"/>
</dbReference>
<dbReference type="RefSeq" id="WP_242951003.1">
    <property type="nucleotide sequence ID" value="NZ_FUYN01000002.1"/>
</dbReference>
<dbReference type="InterPro" id="IPR037522">
    <property type="entry name" value="HD_GYP_dom"/>
</dbReference>
<evidence type="ECO:0000256" key="1">
    <source>
        <dbReference type="SAM" id="Coils"/>
    </source>
</evidence>
<organism evidence="3 4">
    <name type="scientific">Acetoanaerobium noterae</name>
    <dbReference type="NCBI Taxonomy" id="745369"/>
    <lineage>
        <taxon>Bacteria</taxon>
        <taxon>Bacillati</taxon>
        <taxon>Bacillota</taxon>
        <taxon>Clostridia</taxon>
        <taxon>Peptostreptococcales</taxon>
        <taxon>Filifactoraceae</taxon>
        <taxon>Acetoanaerobium</taxon>
    </lineage>
</organism>
<dbReference type="AlphaFoldDB" id="A0A1T5APQ8"/>
<evidence type="ECO:0000313" key="4">
    <source>
        <dbReference type="Proteomes" id="UP000243406"/>
    </source>
</evidence>
<proteinExistence type="predicted"/>